<reference evidence="2" key="2">
    <citation type="journal article" date="2019" name="Mol. Plant Microbe Interact.">
        <title>Genome sequence resources for four phytopathogenic fungi from the Colletotrichum orbiculare species complex.</title>
        <authorList>
            <person name="Gan P."/>
            <person name="Tsushima A."/>
            <person name="Narusaka M."/>
            <person name="Narusaka Y."/>
            <person name="Takano Y."/>
            <person name="Kubo Y."/>
            <person name="Shirasu K."/>
        </authorList>
    </citation>
    <scope>GENOME REANNOTATION</scope>
    <source>
        <strain evidence="2">104-T / ATCC 96160 / CBS 514.97 / LARS 414 / MAFF 240422</strain>
    </source>
</reference>
<organism evidence="1 2">
    <name type="scientific">Colletotrichum orbiculare (strain 104-T / ATCC 96160 / CBS 514.97 / LARS 414 / MAFF 240422)</name>
    <name type="common">Cucumber anthracnose fungus</name>
    <name type="synonym">Colletotrichum lagenarium</name>
    <dbReference type="NCBI Taxonomy" id="1213857"/>
    <lineage>
        <taxon>Eukaryota</taxon>
        <taxon>Fungi</taxon>
        <taxon>Dikarya</taxon>
        <taxon>Ascomycota</taxon>
        <taxon>Pezizomycotina</taxon>
        <taxon>Sordariomycetes</taxon>
        <taxon>Hypocreomycetidae</taxon>
        <taxon>Glomerellales</taxon>
        <taxon>Glomerellaceae</taxon>
        <taxon>Colletotrichum</taxon>
        <taxon>Colletotrichum orbiculare species complex</taxon>
    </lineage>
</organism>
<dbReference type="PANTHER" id="PTHR37563">
    <property type="entry name" value="PHYTANOYL-COA DIOXYGENASE FAMILY PROTEIN (AFU_ORTHOLOGUE AFUA_2G03330)"/>
    <property type="match status" value="1"/>
</dbReference>
<keyword evidence="1" id="KW-0223">Dioxygenase</keyword>
<reference evidence="2" key="1">
    <citation type="journal article" date="2013" name="New Phytol.">
        <title>Comparative genomic and transcriptomic analyses reveal the hemibiotrophic stage shift of Colletotrichum fungi.</title>
        <authorList>
            <person name="Gan P."/>
            <person name="Ikeda K."/>
            <person name="Irieda H."/>
            <person name="Narusaka M."/>
            <person name="O'Connell R.J."/>
            <person name="Narusaka Y."/>
            <person name="Takano Y."/>
            <person name="Kubo Y."/>
            <person name="Shirasu K."/>
        </authorList>
    </citation>
    <scope>NUCLEOTIDE SEQUENCE [LARGE SCALE GENOMIC DNA]</scope>
    <source>
        <strain evidence="2">104-T / ATCC 96160 / CBS 514.97 / LARS 414 / MAFF 240422</strain>
    </source>
</reference>
<dbReference type="Pfam" id="PF05721">
    <property type="entry name" value="PhyH"/>
    <property type="match status" value="1"/>
</dbReference>
<dbReference type="InterPro" id="IPR008775">
    <property type="entry name" value="Phytyl_CoA_dOase-like"/>
</dbReference>
<accession>A0A484FIP2</accession>
<dbReference type="SUPFAM" id="SSF51197">
    <property type="entry name" value="Clavaminate synthase-like"/>
    <property type="match status" value="1"/>
</dbReference>
<sequence length="453" mass="49693">MQIRLSGATEVLDIGVCDLPYFDLAYTPGLEFQDKPYNVFKKDPLEVFHQNTARVREYIQTRLSDFSGLDDLIELRLGDGSQFSSPPIFIDSSSSGVKLLDAAPEGVVPGVTVTIMPDHILDVIEGRLHAVHAFGKRAKPPCRGKLPMCFAPGGRPAAVTTAAELNLEELPKPTEDIEQIKRDLVRWGYAMVKDALSPEQTKILKLAVEEQAAGERVAQVAHMDGAHVGQDDQPNQRVWALPNKGEEFRDLLNHPLIDAVMPWFLGNAFKLHSMGANIARPAKSGIYMHRDQMGLTPETVDHAYLLNAMWYLVDVTEDKGATRIYPGSHNENVAPPVINAVGGSVPAAAPAGTVVLLDSRVWHSTGVNTTGETRPVILQAFCRFFLQAMENYPEIMGEDVEAQLSDRQRGLLGFRVAVKDGQRAQAYTAYNYPGATFGKSRAPAGEAWLPAKK</sequence>
<name>A0A484FIP2_COLOR</name>
<dbReference type="AlphaFoldDB" id="A0A484FIP2"/>
<gene>
    <name evidence="1" type="ORF">Cob_v009594</name>
</gene>
<evidence type="ECO:0000313" key="1">
    <source>
        <dbReference type="EMBL" id="TDZ17596.1"/>
    </source>
</evidence>
<dbReference type="OrthoDB" id="445007at2759"/>
<keyword evidence="1" id="KW-0560">Oxidoreductase</keyword>
<dbReference type="InterPro" id="IPR051961">
    <property type="entry name" value="Fungal_Metabolite_Diox"/>
</dbReference>
<dbReference type="Proteomes" id="UP000014480">
    <property type="component" value="Unassembled WGS sequence"/>
</dbReference>
<dbReference type="STRING" id="1213857.A0A484FIP2"/>
<comment type="caution">
    <text evidence="1">The sequence shown here is derived from an EMBL/GenBank/DDBJ whole genome shotgun (WGS) entry which is preliminary data.</text>
</comment>
<protein>
    <submittedName>
        <fullName evidence="1">Dioxygenase</fullName>
    </submittedName>
</protein>
<keyword evidence="2" id="KW-1185">Reference proteome</keyword>
<dbReference type="Gene3D" id="2.60.120.620">
    <property type="entry name" value="q2cbj1_9rhob like domain"/>
    <property type="match status" value="1"/>
</dbReference>
<dbReference type="GO" id="GO:0051213">
    <property type="term" value="F:dioxygenase activity"/>
    <property type="evidence" value="ECO:0007669"/>
    <property type="project" value="UniProtKB-KW"/>
</dbReference>
<dbReference type="PANTHER" id="PTHR37563:SF2">
    <property type="entry name" value="PHYTANOYL-COA DIOXYGENASE FAMILY PROTEIN (AFU_ORTHOLOGUE AFUA_2G03330)"/>
    <property type="match status" value="1"/>
</dbReference>
<dbReference type="EMBL" id="AMCV02000028">
    <property type="protein sequence ID" value="TDZ17596.1"/>
    <property type="molecule type" value="Genomic_DNA"/>
</dbReference>
<evidence type="ECO:0000313" key="2">
    <source>
        <dbReference type="Proteomes" id="UP000014480"/>
    </source>
</evidence>
<proteinExistence type="predicted"/>